<gene>
    <name evidence="14" type="ORF">QK289_01970</name>
</gene>
<dbReference type="GO" id="GO:0008677">
    <property type="term" value="F:2-dehydropantoate 2-reductase activity"/>
    <property type="evidence" value="ECO:0007669"/>
    <property type="project" value="UniProtKB-EC"/>
</dbReference>
<dbReference type="InterPro" id="IPR013332">
    <property type="entry name" value="KPR_N"/>
</dbReference>
<protein>
    <recommendedName>
        <fullName evidence="5 11">2-dehydropantoate 2-reductase</fullName>
        <ecNumber evidence="4 11">1.1.1.169</ecNumber>
    </recommendedName>
    <alternativeName>
        <fullName evidence="9 11">Ketopantoate reductase</fullName>
    </alternativeName>
</protein>
<evidence type="ECO:0000256" key="11">
    <source>
        <dbReference type="RuleBase" id="RU362068"/>
    </source>
</evidence>
<dbReference type="PANTHER" id="PTHR43765">
    <property type="entry name" value="2-DEHYDROPANTOATE 2-REDUCTASE-RELATED"/>
    <property type="match status" value="1"/>
</dbReference>
<dbReference type="InterPro" id="IPR013752">
    <property type="entry name" value="KPA_reductase"/>
</dbReference>
<evidence type="ECO:0000256" key="5">
    <source>
        <dbReference type="ARBA" id="ARBA00019465"/>
    </source>
</evidence>
<feature type="domain" description="Ketopantoate reductase N-terminal" evidence="12">
    <location>
        <begin position="4"/>
        <end position="135"/>
    </location>
</feature>
<accession>A0ABT6QYS4</accession>
<evidence type="ECO:0000256" key="1">
    <source>
        <dbReference type="ARBA" id="ARBA00002919"/>
    </source>
</evidence>
<dbReference type="EMBL" id="JASBQV010000002">
    <property type="protein sequence ID" value="MDI3233758.1"/>
    <property type="molecule type" value="Genomic_DNA"/>
</dbReference>
<reference evidence="14 15" key="1">
    <citation type="submission" date="2023-04" db="EMBL/GenBank/DDBJ databases">
        <title>Antarctic isolates genomes.</title>
        <authorList>
            <person name="Dimov S.G."/>
        </authorList>
    </citation>
    <scope>NUCLEOTIDE SEQUENCE [LARGE SCALE GENOMIC DNA]</scope>
    <source>
        <strain evidence="14 15">AL19</strain>
    </source>
</reference>
<comment type="function">
    <text evidence="1 11">Catalyzes the NADPH-dependent reduction of ketopantoate into pantoic acid.</text>
</comment>
<evidence type="ECO:0000256" key="6">
    <source>
        <dbReference type="ARBA" id="ARBA00022655"/>
    </source>
</evidence>
<dbReference type="InterPro" id="IPR003710">
    <property type="entry name" value="ApbA"/>
</dbReference>
<dbReference type="Gene3D" id="3.40.50.720">
    <property type="entry name" value="NAD(P)-binding Rossmann-like Domain"/>
    <property type="match status" value="1"/>
</dbReference>
<name>A0ABT6QYS4_9BACL</name>
<dbReference type="InterPro" id="IPR008927">
    <property type="entry name" value="6-PGluconate_DH-like_C_sf"/>
</dbReference>
<organism evidence="14 15">
    <name type="scientific">Exiguobacterium antarcticum</name>
    <dbReference type="NCBI Taxonomy" id="132920"/>
    <lineage>
        <taxon>Bacteria</taxon>
        <taxon>Bacillati</taxon>
        <taxon>Bacillota</taxon>
        <taxon>Bacilli</taxon>
        <taxon>Bacillales</taxon>
        <taxon>Bacillales Family XII. Incertae Sedis</taxon>
        <taxon>Exiguobacterium</taxon>
    </lineage>
</organism>
<evidence type="ECO:0000256" key="9">
    <source>
        <dbReference type="ARBA" id="ARBA00032024"/>
    </source>
</evidence>
<evidence type="ECO:0000256" key="2">
    <source>
        <dbReference type="ARBA" id="ARBA00004994"/>
    </source>
</evidence>
<proteinExistence type="inferred from homology"/>
<dbReference type="Gene3D" id="1.10.1040.10">
    <property type="entry name" value="N-(1-d-carboxylethyl)-l-norvaline Dehydrogenase, domain 2"/>
    <property type="match status" value="1"/>
</dbReference>
<keyword evidence="8 11" id="KW-0560">Oxidoreductase</keyword>
<dbReference type="InterPro" id="IPR013328">
    <property type="entry name" value="6PGD_dom2"/>
</dbReference>
<keyword evidence="15" id="KW-1185">Reference proteome</keyword>
<dbReference type="SUPFAM" id="SSF48179">
    <property type="entry name" value="6-phosphogluconate dehydrogenase C-terminal domain-like"/>
    <property type="match status" value="1"/>
</dbReference>
<comment type="pathway">
    <text evidence="2 11">Cofactor biosynthesis; (R)-pantothenate biosynthesis; (R)-pantoate from 3-methyl-2-oxobutanoate: step 2/2.</text>
</comment>
<dbReference type="RefSeq" id="WP_014970775.1">
    <property type="nucleotide sequence ID" value="NZ_JANJYY010000004.1"/>
</dbReference>
<evidence type="ECO:0000259" key="13">
    <source>
        <dbReference type="Pfam" id="PF08546"/>
    </source>
</evidence>
<dbReference type="SUPFAM" id="SSF51735">
    <property type="entry name" value="NAD(P)-binding Rossmann-fold domains"/>
    <property type="match status" value="1"/>
</dbReference>
<evidence type="ECO:0000256" key="3">
    <source>
        <dbReference type="ARBA" id="ARBA00007870"/>
    </source>
</evidence>
<sequence>MSKVGIIGAGSIGLLIASYLAEQHSVTLYTRQTAGHDIKIIRDGQASSPVEVRPLDQFESQDLVFVTTKSYDIKSVMPYLLIGTMPVMFLQNGMGHLEQAEQLPSALFGLVEHGAMKTGLYEVRHTGIGRIRYGRTSLPMLREGMLHFEHVPNIEHIMLTKLFMNAVINPLTAYYRITNGQLLEEPYATKARGLFEELRQVFPRHDISYEEIEQVMQRTHLNRSSMLQDLDRGRRTEIEPIVGYVLARATEPTPLLTFYFEQIKSQEKRGDSM</sequence>
<evidence type="ECO:0000256" key="10">
    <source>
        <dbReference type="ARBA" id="ARBA00048793"/>
    </source>
</evidence>
<evidence type="ECO:0000256" key="8">
    <source>
        <dbReference type="ARBA" id="ARBA00023002"/>
    </source>
</evidence>
<dbReference type="EC" id="1.1.1.169" evidence="4 11"/>
<evidence type="ECO:0000256" key="4">
    <source>
        <dbReference type="ARBA" id="ARBA00013014"/>
    </source>
</evidence>
<dbReference type="Proteomes" id="UP001243286">
    <property type="component" value="Unassembled WGS sequence"/>
</dbReference>
<dbReference type="InterPro" id="IPR036291">
    <property type="entry name" value="NAD(P)-bd_dom_sf"/>
</dbReference>
<evidence type="ECO:0000313" key="15">
    <source>
        <dbReference type="Proteomes" id="UP001243286"/>
    </source>
</evidence>
<comment type="catalytic activity">
    <reaction evidence="10 11">
        <text>(R)-pantoate + NADP(+) = 2-dehydropantoate + NADPH + H(+)</text>
        <dbReference type="Rhea" id="RHEA:16233"/>
        <dbReference type="ChEBI" id="CHEBI:11561"/>
        <dbReference type="ChEBI" id="CHEBI:15378"/>
        <dbReference type="ChEBI" id="CHEBI:15980"/>
        <dbReference type="ChEBI" id="CHEBI:57783"/>
        <dbReference type="ChEBI" id="CHEBI:58349"/>
        <dbReference type="EC" id="1.1.1.169"/>
    </reaction>
</comment>
<dbReference type="Pfam" id="PF08546">
    <property type="entry name" value="ApbA_C"/>
    <property type="match status" value="1"/>
</dbReference>
<evidence type="ECO:0000256" key="7">
    <source>
        <dbReference type="ARBA" id="ARBA00022857"/>
    </source>
</evidence>
<dbReference type="Pfam" id="PF02558">
    <property type="entry name" value="ApbA"/>
    <property type="match status" value="1"/>
</dbReference>
<dbReference type="NCBIfam" id="TIGR00745">
    <property type="entry name" value="apbA_panE"/>
    <property type="match status" value="1"/>
</dbReference>
<comment type="caution">
    <text evidence="14">The sequence shown here is derived from an EMBL/GenBank/DDBJ whole genome shotgun (WGS) entry which is preliminary data.</text>
</comment>
<dbReference type="PANTHER" id="PTHR43765:SF2">
    <property type="entry name" value="2-DEHYDROPANTOATE 2-REDUCTASE"/>
    <property type="match status" value="1"/>
</dbReference>
<evidence type="ECO:0000259" key="12">
    <source>
        <dbReference type="Pfam" id="PF02558"/>
    </source>
</evidence>
<comment type="similarity">
    <text evidence="3 11">Belongs to the ketopantoate reductase family.</text>
</comment>
<dbReference type="InterPro" id="IPR050838">
    <property type="entry name" value="Ketopantoate_reductase"/>
</dbReference>
<keyword evidence="6 11" id="KW-0566">Pantothenate biosynthesis</keyword>
<evidence type="ECO:0000313" key="14">
    <source>
        <dbReference type="EMBL" id="MDI3233758.1"/>
    </source>
</evidence>
<keyword evidence="7 11" id="KW-0521">NADP</keyword>
<feature type="domain" description="Ketopantoate reductase C-terminal" evidence="13">
    <location>
        <begin position="153"/>
        <end position="262"/>
    </location>
</feature>